<evidence type="ECO:0000313" key="2">
    <source>
        <dbReference type="Proteomes" id="UP000660611"/>
    </source>
</evidence>
<dbReference type="InterPro" id="IPR036457">
    <property type="entry name" value="PPM-type-like_dom_sf"/>
</dbReference>
<accession>A0A919PZA5</accession>
<comment type="caution">
    <text evidence="1">The sequence shown here is derived from an EMBL/GenBank/DDBJ whole genome shotgun (WGS) entry which is preliminary data.</text>
</comment>
<keyword evidence="2" id="KW-1185">Reference proteome</keyword>
<evidence type="ECO:0000313" key="1">
    <source>
        <dbReference type="EMBL" id="GIG52011.1"/>
    </source>
</evidence>
<dbReference type="Gene3D" id="3.60.40.10">
    <property type="entry name" value="PPM-type phosphatase domain"/>
    <property type="match status" value="1"/>
</dbReference>
<gene>
    <name evidence="1" type="ORF">Dsi01nite_100520</name>
</gene>
<proteinExistence type="predicted"/>
<dbReference type="RefSeq" id="WP_203853615.1">
    <property type="nucleotide sequence ID" value="NZ_BAAAVW010000026.1"/>
</dbReference>
<organism evidence="1 2">
    <name type="scientific">Dactylosporangium siamense</name>
    <dbReference type="NCBI Taxonomy" id="685454"/>
    <lineage>
        <taxon>Bacteria</taxon>
        <taxon>Bacillati</taxon>
        <taxon>Actinomycetota</taxon>
        <taxon>Actinomycetes</taxon>
        <taxon>Micromonosporales</taxon>
        <taxon>Micromonosporaceae</taxon>
        <taxon>Dactylosporangium</taxon>
    </lineage>
</organism>
<dbReference type="AlphaFoldDB" id="A0A919PZA5"/>
<reference evidence="1" key="1">
    <citation type="submission" date="2021-01" db="EMBL/GenBank/DDBJ databases">
        <title>Whole genome shotgun sequence of Dactylosporangium siamense NBRC 106093.</title>
        <authorList>
            <person name="Komaki H."/>
            <person name="Tamura T."/>
        </authorList>
    </citation>
    <scope>NUCLEOTIDE SEQUENCE</scope>
    <source>
        <strain evidence="1">NBRC 106093</strain>
    </source>
</reference>
<dbReference type="EMBL" id="BONQ01000167">
    <property type="protein sequence ID" value="GIG52011.1"/>
    <property type="molecule type" value="Genomic_DNA"/>
</dbReference>
<dbReference type="Proteomes" id="UP000660611">
    <property type="component" value="Unassembled WGS sequence"/>
</dbReference>
<evidence type="ECO:0008006" key="3">
    <source>
        <dbReference type="Google" id="ProtNLM"/>
    </source>
</evidence>
<sequence length="236" mass="25151">MSPPDVTGRGLRASLHSVVKLGRSPDENEDSAAVDAAGGRFAVADGAATSARAEVWSRILVDAYVHDAVEPCAALTVLRGRWLAAVSAPDLPWYAQAKLLRGGAATFAGLTLDAAARTYRVTAVGDSCVFHFRGADLLLAAPIADSAAFNRFPAALSTRPEDGPMECPLWTGEYRPGDVFVLATDALAKFILTRHETHRGTPPIEALRADFSRRVAGYRRRGLLGNDDTTLCVVHP</sequence>
<protein>
    <recommendedName>
        <fullName evidence="3">PPM-type phosphatase domain-containing protein</fullName>
    </recommendedName>
</protein>
<dbReference type="SUPFAM" id="SSF81606">
    <property type="entry name" value="PP2C-like"/>
    <property type="match status" value="1"/>
</dbReference>
<name>A0A919PZA5_9ACTN</name>